<evidence type="ECO:0008006" key="3">
    <source>
        <dbReference type="Google" id="ProtNLM"/>
    </source>
</evidence>
<keyword evidence="2" id="KW-1185">Reference proteome</keyword>
<gene>
    <name evidence="1" type="ORF">K1718_13895</name>
</gene>
<evidence type="ECO:0000313" key="1">
    <source>
        <dbReference type="EMBL" id="WFE87272.1"/>
    </source>
</evidence>
<dbReference type="RefSeq" id="WP_265682110.1">
    <property type="nucleotide sequence ID" value="NZ_CP120863.1"/>
</dbReference>
<reference evidence="1 2" key="1">
    <citation type="submission" date="2023-03" db="EMBL/GenBank/DDBJ databases">
        <title>Roseibium porphyridii sp. nov. and Roseibium rhodosorbium sp. nov. isolated from marine algae, Porphyridium cruentum and Rhodosorus marinus, respectively.</title>
        <authorList>
            <person name="Lee M.W."/>
            <person name="Choi B.J."/>
            <person name="Lee J.K."/>
            <person name="Choi D.G."/>
            <person name="Baek J.H."/>
            <person name="Bayburt H."/>
            <person name="Kim J.M."/>
            <person name="Han D.M."/>
            <person name="Kim K.H."/>
            <person name="Jeon C.O."/>
        </authorList>
    </citation>
    <scope>NUCLEOTIDE SEQUENCE [LARGE SCALE GENOMIC DNA]</scope>
    <source>
        <strain evidence="1 2">KMA01</strain>
    </source>
</reference>
<dbReference type="Proteomes" id="UP001209803">
    <property type="component" value="Chromosome"/>
</dbReference>
<proteinExistence type="predicted"/>
<protein>
    <recommendedName>
        <fullName evidence="3">Transporter substrate-binding domain-containing protein</fullName>
    </recommendedName>
</protein>
<accession>A0ABY8EZY7</accession>
<dbReference type="EMBL" id="CP120863">
    <property type="protein sequence ID" value="WFE87272.1"/>
    <property type="molecule type" value="Genomic_DNA"/>
</dbReference>
<dbReference type="SUPFAM" id="SSF53850">
    <property type="entry name" value="Periplasmic binding protein-like II"/>
    <property type="match status" value="1"/>
</dbReference>
<organism evidence="1 2">
    <name type="scientific">Roseibium porphyridii</name>
    <dbReference type="NCBI Taxonomy" id="2866279"/>
    <lineage>
        <taxon>Bacteria</taxon>
        <taxon>Pseudomonadati</taxon>
        <taxon>Pseudomonadota</taxon>
        <taxon>Alphaproteobacteria</taxon>
        <taxon>Hyphomicrobiales</taxon>
        <taxon>Stappiaceae</taxon>
        <taxon>Roseibium</taxon>
    </lineage>
</organism>
<evidence type="ECO:0000313" key="2">
    <source>
        <dbReference type="Proteomes" id="UP001209803"/>
    </source>
</evidence>
<name>A0ABY8EZY7_9HYPH</name>
<sequence length="270" mass="30757">MTVTVQGPESPADKRYEYDRAVIELALTKTRAKYGDFKIQNTPVGQNSKRALIDASNNKYANFIIKFSMNNDLPDSLTAIPFPVDLGVVGYRVAFVSEKTKSALSKVRTLEDLKEFEVLQGLGWLDTRILEHHGFQVRTGAEYEAMFSMVALGRSDLFLRGANELLNEWQSHLEIDGLAYDEAVSIYYPLPRFLVTSSENEELIARIQEGLHLAHEDGSLLKLWDQKYRASVDFAKLDKRRIFRLSNPFIEGLDPSWQKFVYQVGPDLTQ</sequence>